<keyword evidence="3" id="KW-1185">Reference proteome</keyword>
<evidence type="ECO:0000313" key="2">
    <source>
        <dbReference type="EnsemblPlants" id="OB03G39170.1"/>
    </source>
</evidence>
<protein>
    <recommendedName>
        <fullName evidence="1">RING-type domain-containing protein</fullName>
    </recommendedName>
</protein>
<dbReference type="Gene3D" id="3.30.40.10">
    <property type="entry name" value="Zinc/RING finger domain, C3HC4 (zinc finger)"/>
    <property type="match status" value="1"/>
</dbReference>
<proteinExistence type="predicted"/>
<name>J3LS91_ORYBR</name>
<feature type="domain" description="RING-type" evidence="1">
    <location>
        <begin position="9"/>
        <end position="34"/>
    </location>
</feature>
<evidence type="ECO:0000313" key="3">
    <source>
        <dbReference type="Proteomes" id="UP000006038"/>
    </source>
</evidence>
<dbReference type="Gramene" id="OB03G39170.1">
    <property type="protein sequence ID" value="OB03G39170.1"/>
    <property type="gene ID" value="OB03G39170"/>
</dbReference>
<dbReference type="InterPro" id="IPR013083">
    <property type="entry name" value="Znf_RING/FYVE/PHD"/>
</dbReference>
<dbReference type="Proteomes" id="UP000006038">
    <property type="component" value="Chromosome 3"/>
</dbReference>
<organism evidence="2">
    <name type="scientific">Oryza brachyantha</name>
    <name type="common">malo sina</name>
    <dbReference type="NCBI Taxonomy" id="4533"/>
    <lineage>
        <taxon>Eukaryota</taxon>
        <taxon>Viridiplantae</taxon>
        <taxon>Streptophyta</taxon>
        <taxon>Embryophyta</taxon>
        <taxon>Tracheophyta</taxon>
        <taxon>Spermatophyta</taxon>
        <taxon>Magnoliopsida</taxon>
        <taxon>Liliopsida</taxon>
        <taxon>Poales</taxon>
        <taxon>Poaceae</taxon>
        <taxon>BOP clade</taxon>
        <taxon>Oryzoideae</taxon>
        <taxon>Oryzeae</taxon>
        <taxon>Oryzinae</taxon>
        <taxon>Oryza</taxon>
    </lineage>
</organism>
<dbReference type="Pfam" id="PF17123">
    <property type="entry name" value="zf-RING_11"/>
    <property type="match status" value="1"/>
</dbReference>
<dbReference type="InterPro" id="IPR001841">
    <property type="entry name" value="Znf_RING"/>
</dbReference>
<dbReference type="EnsemblPlants" id="OB03G39170.1">
    <property type="protein sequence ID" value="OB03G39170.1"/>
    <property type="gene ID" value="OB03G39170"/>
</dbReference>
<reference evidence="2" key="2">
    <citation type="submission" date="2013-04" db="UniProtKB">
        <authorList>
            <consortium name="EnsemblPlants"/>
        </authorList>
    </citation>
    <scope>IDENTIFICATION</scope>
</reference>
<dbReference type="HOGENOM" id="CLU_2577675_0_0_1"/>
<dbReference type="SUPFAM" id="SSF57850">
    <property type="entry name" value="RING/U-box"/>
    <property type="match status" value="1"/>
</dbReference>
<reference evidence="2" key="1">
    <citation type="journal article" date="2013" name="Nat. Commun.">
        <title>Whole-genome sequencing of Oryza brachyantha reveals mechanisms underlying Oryza genome evolution.</title>
        <authorList>
            <person name="Chen J."/>
            <person name="Huang Q."/>
            <person name="Gao D."/>
            <person name="Wang J."/>
            <person name="Lang Y."/>
            <person name="Liu T."/>
            <person name="Li B."/>
            <person name="Bai Z."/>
            <person name="Luis Goicoechea J."/>
            <person name="Liang C."/>
            <person name="Chen C."/>
            <person name="Zhang W."/>
            <person name="Sun S."/>
            <person name="Liao Y."/>
            <person name="Zhang X."/>
            <person name="Yang L."/>
            <person name="Song C."/>
            <person name="Wang M."/>
            <person name="Shi J."/>
            <person name="Liu G."/>
            <person name="Liu J."/>
            <person name="Zhou H."/>
            <person name="Zhou W."/>
            <person name="Yu Q."/>
            <person name="An N."/>
            <person name="Chen Y."/>
            <person name="Cai Q."/>
            <person name="Wang B."/>
            <person name="Liu B."/>
            <person name="Min J."/>
            <person name="Huang Y."/>
            <person name="Wu H."/>
            <person name="Li Z."/>
            <person name="Zhang Y."/>
            <person name="Yin Y."/>
            <person name="Song W."/>
            <person name="Jiang J."/>
            <person name="Jackson S.A."/>
            <person name="Wing R.A."/>
            <person name="Wang J."/>
            <person name="Chen M."/>
        </authorList>
    </citation>
    <scope>NUCLEOTIDE SEQUENCE [LARGE SCALE GENOMIC DNA]</scope>
    <source>
        <strain evidence="2">cv. IRGC 101232</strain>
    </source>
</reference>
<accession>J3LS91</accession>
<sequence length="81" mass="8693">MVVEWVEAECAICLSEMADGGECVRVLPTCWHCFGGTYGECVLPRAVAGGRSLAHQPTRSLLPPLLPCLQLMLTATFGLCL</sequence>
<dbReference type="AlphaFoldDB" id="J3LS91"/>
<evidence type="ECO:0000259" key="1">
    <source>
        <dbReference type="Pfam" id="PF17123"/>
    </source>
</evidence>